<dbReference type="SFLD" id="SFLDS00036">
    <property type="entry name" value="Aromatic_Prenyltransferase"/>
    <property type="match status" value="1"/>
</dbReference>
<dbReference type="NCBIfam" id="TIGR03429">
    <property type="entry name" value="arom_pren_DMATS"/>
    <property type="match status" value="1"/>
</dbReference>
<dbReference type="InterPro" id="IPR017795">
    <property type="entry name" value="ABBA_NscD-like"/>
</dbReference>
<dbReference type="SFLD" id="SFLDG01162">
    <property type="entry name" value="I"/>
    <property type="match status" value="1"/>
</dbReference>
<accession>A0ABR4GVY9</accession>
<sequence length="397" mass="43335">MATEYWSRHLRSVLAPLFAAAGTYSPADQESHLAFIDEHIAPNLGPLPWEPHGPYSTPSSLVGSPFDPSINIVSSGMAKVRFDFDVISPPNRTGPDPFAEKSAREILHHLADLVGADTQWMDSLMDALYLTPDEAEVAITKMPPGVAIPPSSVGFDFDGPERTLKFYIPCVRKALATGQGVSVLMLKTLRGLEPLGSELVPALDLITSYLSTCTNDAMLPLVGIDCLDPRTHKNARVKCYLHTSNNSFAVVRDVLTLGGRLNDAISLKRVETLKSIWPFLINELEGPQSDAYTIEITPGQAIPDTKVYVPLFQYTDSSGVAERNFESALKKLGNDWGVSGKYRRVMQGIFKDVENYGQTYASFSYTEAKGVYTTSYVAMPIKDEGGGGLAGDFGFRD</sequence>
<keyword evidence="3" id="KW-1185">Reference proteome</keyword>
<dbReference type="EMBL" id="JBFXLT010000151">
    <property type="protein sequence ID" value="KAL2803102.1"/>
    <property type="molecule type" value="Genomic_DNA"/>
</dbReference>
<name>A0ABR4GVY9_9EURO</name>
<dbReference type="Pfam" id="PF11991">
    <property type="entry name" value="Trp_DMAT"/>
    <property type="match status" value="1"/>
</dbReference>
<dbReference type="CDD" id="cd13929">
    <property type="entry name" value="PT-DMATS_CymD"/>
    <property type="match status" value="1"/>
</dbReference>
<protein>
    <submittedName>
        <fullName evidence="2">Aromatic prenyltransferase</fullName>
    </submittedName>
</protein>
<evidence type="ECO:0000256" key="1">
    <source>
        <dbReference type="ARBA" id="ARBA00022679"/>
    </source>
</evidence>
<organism evidence="2 3">
    <name type="scientific">Aspergillus granulosus</name>
    <dbReference type="NCBI Taxonomy" id="176169"/>
    <lineage>
        <taxon>Eukaryota</taxon>
        <taxon>Fungi</taxon>
        <taxon>Dikarya</taxon>
        <taxon>Ascomycota</taxon>
        <taxon>Pezizomycotina</taxon>
        <taxon>Eurotiomycetes</taxon>
        <taxon>Eurotiomycetidae</taxon>
        <taxon>Eurotiales</taxon>
        <taxon>Aspergillaceae</taxon>
        <taxon>Aspergillus</taxon>
        <taxon>Aspergillus subgen. Nidulantes</taxon>
    </lineage>
</organism>
<evidence type="ECO:0000313" key="3">
    <source>
        <dbReference type="Proteomes" id="UP001610334"/>
    </source>
</evidence>
<dbReference type="PANTHER" id="PTHR40627:SF5">
    <property type="entry name" value="INDOLE PRENYLTRANSFERASE TDIB"/>
    <property type="match status" value="1"/>
</dbReference>
<reference evidence="2 3" key="1">
    <citation type="submission" date="2024-07" db="EMBL/GenBank/DDBJ databases">
        <title>Section-level genome sequencing and comparative genomics of Aspergillus sections Usti and Cavernicolus.</title>
        <authorList>
            <consortium name="Lawrence Berkeley National Laboratory"/>
            <person name="Nybo J.L."/>
            <person name="Vesth T.C."/>
            <person name="Theobald S."/>
            <person name="Frisvad J.C."/>
            <person name="Larsen T.O."/>
            <person name="Kjaerboelling I."/>
            <person name="Rothschild-Mancinelli K."/>
            <person name="Lyhne E.K."/>
            <person name="Kogle M.E."/>
            <person name="Barry K."/>
            <person name="Clum A."/>
            <person name="Na H."/>
            <person name="Ledsgaard L."/>
            <person name="Lin J."/>
            <person name="Lipzen A."/>
            <person name="Kuo A."/>
            <person name="Riley R."/>
            <person name="Mondo S."/>
            <person name="Labutti K."/>
            <person name="Haridas S."/>
            <person name="Pangalinan J."/>
            <person name="Salamov A.A."/>
            <person name="Simmons B.A."/>
            <person name="Magnuson J.K."/>
            <person name="Chen J."/>
            <person name="Drula E."/>
            <person name="Henrissat B."/>
            <person name="Wiebenga A."/>
            <person name="Lubbers R.J."/>
            <person name="Gomes A.C."/>
            <person name="Makela M.R."/>
            <person name="Stajich J."/>
            <person name="Grigoriev I.V."/>
            <person name="Mortensen U.H."/>
            <person name="De Vries R.P."/>
            <person name="Baker S.E."/>
            <person name="Andersen M.R."/>
        </authorList>
    </citation>
    <scope>NUCLEOTIDE SEQUENCE [LARGE SCALE GENOMIC DNA]</scope>
    <source>
        <strain evidence="2 3">CBS 588.65</strain>
    </source>
</reference>
<dbReference type="PANTHER" id="PTHR40627">
    <property type="entry name" value="INDOLE PRENYLTRANSFERASE TDIB-RELATED"/>
    <property type="match status" value="1"/>
</dbReference>
<evidence type="ECO:0000313" key="2">
    <source>
        <dbReference type="EMBL" id="KAL2803102.1"/>
    </source>
</evidence>
<dbReference type="Proteomes" id="UP001610334">
    <property type="component" value="Unassembled WGS sequence"/>
</dbReference>
<dbReference type="InterPro" id="IPR033964">
    <property type="entry name" value="ABBA"/>
</dbReference>
<gene>
    <name evidence="2" type="ORF">BJX63DRAFT_425560</name>
</gene>
<proteinExistence type="predicted"/>
<comment type="caution">
    <text evidence="2">The sequence shown here is derived from an EMBL/GenBank/DDBJ whole genome shotgun (WGS) entry which is preliminary data.</text>
</comment>
<keyword evidence="1" id="KW-0808">Transferase</keyword>